<name>G3IBX9_CRIGR</name>
<sequence>MVMRAGHMQSNVSLGRFLLCSHHYQQLLGRLNMGKIIPLLPDCVCVSLVGIIHVAEWTLGGVDIHCTELYQD</sequence>
<evidence type="ECO:0000313" key="2">
    <source>
        <dbReference type="Proteomes" id="UP000001075"/>
    </source>
</evidence>
<gene>
    <name evidence="1" type="ORF">I79_021163</name>
</gene>
<evidence type="ECO:0000313" key="1">
    <source>
        <dbReference type="EMBL" id="EGW11144.1"/>
    </source>
</evidence>
<protein>
    <submittedName>
        <fullName evidence="1">Uncharacterized protein</fullName>
    </submittedName>
</protein>
<accession>G3IBX9</accession>
<reference evidence="2" key="1">
    <citation type="journal article" date="2011" name="Nat. Biotechnol.">
        <title>The genomic sequence of the Chinese hamster ovary (CHO)-K1 cell line.</title>
        <authorList>
            <person name="Xu X."/>
            <person name="Nagarajan H."/>
            <person name="Lewis N.E."/>
            <person name="Pan S."/>
            <person name="Cai Z."/>
            <person name="Liu X."/>
            <person name="Chen W."/>
            <person name="Xie M."/>
            <person name="Wang W."/>
            <person name="Hammond S."/>
            <person name="Andersen M.R."/>
            <person name="Neff N."/>
            <person name="Passarelli B."/>
            <person name="Koh W."/>
            <person name="Fan H.C."/>
            <person name="Wang J."/>
            <person name="Gui Y."/>
            <person name="Lee K.H."/>
            <person name="Betenbaugh M.J."/>
            <person name="Quake S.R."/>
            <person name="Famili I."/>
            <person name="Palsson B.O."/>
            <person name="Wang J."/>
        </authorList>
    </citation>
    <scope>NUCLEOTIDE SEQUENCE [LARGE SCALE GENOMIC DNA]</scope>
    <source>
        <strain evidence="2">CHO K1 cell line</strain>
    </source>
</reference>
<dbReference type="AlphaFoldDB" id="G3IBX9"/>
<dbReference type="InParanoid" id="G3IBX9"/>
<dbReference type="EMBL" id="JH001863">
    <property type="protein sequence ID" value="EGW11144.1"/>
    <property type="molecule type" value="Genomic_DNA"/>
</dbReference>
<proteinExistence type="predicted"/>
<organism evidence="1 2">
    <name type="scientific">Cricetulus griseus</name>
    <name type="common">Chinese hamster</name>
    <name type="synonym">Cricetulus barabensis griseus</name>
    <dbReference type="NCBI Taxonomy" id="10029"/>
    <lineage>
        <taxon>Eukaryota</taxon>
        <taxon>Metazoa</taxon>
        <taxon>Chordata</taxon>
        <taxon>Craniata</taxon>
        <taxon>Vertebrata</taxon>
        <taxon>Euteleostomi</taxon>
        <taxon>Mammalia</taxon>
        <taxon>Eutheria</taxon>
        <taxon>Euarchontoglires</taxon>
        <taxon>Glires</taxon>
        <taxon>Rodentia</taxon>
        <taxon>Myomorpha</taxon>
        <taxon>Muroidea</taxon>
        <taxon>Cricetidae</taxon>
        <taxon>Cricetinae</taxon>
        <taxon>Cricetulus</taxon>
    </lineage>
</organism>
<dbReference type="Proteomes" id="UP000001075">
    <property type="component" value="Unassembled WGS sequence"/>
</dbReference>